<dbReference type="Proteomes" id="UP000821866">
    <property type="component" value="Chromosome 4"/>
</dbReference>
<dbReference type="EMBL" id="JABSTU010000006">
    <property type="protein sequence ID" value="KAH8028270.1"/>
    <property type="molecule type" value="Genomic_DNA"/>
</dbReference>
<organism evidence="1 2">
    <name type="scientific">Rhipicephalus microplus</name>
    <name type="common">Cattle tick</name>
    <name type="synonym">Boophilus microplus</name>
    <dbReference type="NCBI Taxonomy" id="6941"/>
    <lineage>
        <taxon>Eukaryota</taxon>
        <taxon>Metazoa</taxon>
        <taxon>Ecdysozoa</taxon>
        <taxon>Arthropoda</taxon>
        <taxon>Chelicerata</taxon>
        <taxon>Arachnida</taxon>
        <taxon>Acari</taxon>
        <taxon>Parasitiformes</taxon>
        <taxon>Ixodida</taxon>
        <taxon>Ixodoidea</taxon>
        <taxon>Ixodidae</taxon>
        <taxon>Rhipicephalinae</taxon>
        <taxon>Rhipicephalus</taxon>
        <taxon>Boophilus</taxon>
    </lineage>
</organism>
<reference evidence="1" key="2">
    <citation type="submission" date="2021-09" db="EMBL/GenBank/DDBJ databases">
        <authorList>
            <person name="Jia N."/>
            <person name="Wang J."/>
            <person name="Shi W."/>
            <person name="Du L."/>
            <person name="Sun Y."/>
            <person name="Zhan W."/>
            <person name="Jiang J."/>
            <person name="Wang Q."/>
            <person name="Zhang B."/>
            <person name="Ji P."/>
            <person name="Sakyi L.B."/>
            <person name="Cui X."/>
            <person name="Yuan T."/>
            <person name="Jiang B."/>
            <person name="Yang W."/>
            <person name="Lam T.T.-Y."/>
            <person name="Chang Q."/>
            <person name="Ding S."/>
            <person name="Wang X."/>
            <person name="Zhu J."/>
            <person name="Ruan X."/>
            <person name="Zhao L."/>
            <person name="Wei J."/>
            <person name="Que T."/>
            <person name="Du C."/>
            <person name="Cheng J."/>
            <person name="Dai P."/>
            <person name="Han X."/>
            <person name="Huang E."/>
            <person name="Gao Y."/>
            <person name="Liu J."/>
            <person name="Shao H."/>
            <person name="Ye R."/>
            <person name="Li L."/>
            <person name="Wei W."/>
            <person name="Wang X."/>
            <person name="Wang C."/>
            <person name="Huo Q."/>
            <person name="Li W."/>
            <person name="Guo W."/>
            <person name="Chen H."/>
            <person name="Chen S."/>
            <person name="Zhou L."/>
            <person name="Zhou L."/>
            <person name="Ni X."/>
            <person name="Tian J."/>
            <person name="Zhou Y."/>
            <person name="Sheng Y."/>
            <person name="Liu T."/>
            <person name="Pan Y."/>
            <person name="Xia L."/>
            <person name="Li J."/>
            <person name="Zhao F."/>
            <person name="Cao W."/>
        </authorList>
    </citation>
    <scope>NUCLEOTIDE SEQUENCE</scope>
    <source>
        <strain evidence="1">Rmic-2018</strain>
        <tissue evidence="1">Larvae</tissue>
    </source>
</reference>
<protein>
    <submittedName>
        <fullName evidence="1">Uncharacterized protein</fullName>
    </submittedName>
</protein>
<gene>
    <name evidence="1" type="ORF">HPB51_014225</name>
</gene>
<evidence type="ECO:0000313" key="2">
    <source>
        <dbReference type="Proteomes" id="UP000821866"/>
    </source>
</evidence>
<dbReference type="VEuPathDB" id="VectorBase:LOC119166884"/>
<dbReference type="AlphaFoldDB" id="A0A9J6E1X2"/>
<proteinExistence type="predicted"/>
<sequence length="175" mass="19877">MLAKMALHMGTVRFGLEKLLRWPALGKQLSTSATLRVKEIRQRQEGNTTVIEGVFIDSPRKGFVVKPKHTSSACPLCRLGLKRLNHTVRPIRACGVRTSLNSAKKDGDASKKQQHKIVGTLLYQAQRTGLIYNEEHTPKERWQELNNYFGRTKLKIDFGKPLIDIVEYLKKPPTT</sequence>
<accession>A0A9J6E1X2</accession>
<reference evidence="1" key="1">
    <citation type="journal article" date="2020" name="Cell">
        <title>Large-Scale Comparative Analyses of Tick Genomes Elucidate Their Genetic Diversity and Vector Capacities.</title>
        <authorList>
            <consortium name="Tick Genome and Microbiome Consortium (TIGMIC)"/>
            <person name="Jia N."/>
            <person name="Wang J."/>
            <person name="Shi W."/>
            <person name="Du L."/>
            <person name="Sun Y."/>
            <person name="Zhan W."/>
            <person name="Jiang J.F."/>
            <person name="Wang Q."/>
            <person name="Zhang B."/>
            <person name="Ji P."/>
            <person name="Bell-Sakyi L."/>
            <person name="Cui X.M."/>
            <person name="Yuan T.T."/>
            <person name="Jiang B.G."/>
            <person name="Yang W.F."/>
            <person name="Lam T.T."/>
            <person name="Chang Q.C."/>
            <person name="Ding S.J."/>
            <person name="Wang X.J."/>
            <person name="Zhu J.G."/>
            <person name="Ruan X.D."/>
            <person name="Zhao L."/>
            <person name="Wei J.T."/>
            <person name="Ye R.Z."/>
            <person name="Que T.C."/>
            <person name="Du C.H."/>
            <person name="Zhou Y.H."/>
            <person name="Cheng J.X."/>
            <person name="Dai P.F."/>
            <person name="Guo W.B."/>
            <person name="Han X.H."/>
            <person name="Huang E.J."/>
            <person name="Li L.F."/>
            <person name="Wei W."/>
            <person name="Gao Y.C."/>
            <person name="Liu J.Z."/>
            <person name="Shao H.Z."/>
            <person name="Wang X."/>
            <person name="Wang C.C."/>
            <person name="Yang T.C."/>
            <person name="Huo Q.B."/>
            <person name="Li W."/>
            <person name="Chen H.Y."/>
            <person name="Chen S.E."/>
            <person name="Zhou L.G."/>
            <person name="Ni X.B."/>
            <person name="Tian J.H."/>
            <person name="Sheng Y."/>
            <person name="Liu T."/>
            <person name="Pan Y.S."/>
            <person name="Xia L.Y."/>
            <person name="Li J."/>
            <person name="Zhao F."/>
            <person name="Cao W.C."/>
        </authorList>
    </citation>
    <scope>NUCLEOTIDE SEQUENCE</scope>
    <source>
        <strain evidence="1">Rmic-2018</strain>
    </source>
</reference>
<keyword evidence="2" id="KW-1185">Reference proteome</keyword>
<comment type="caution">
    <text evidence="1">The sequence shown here is derived from an EMBL/GenBank/DDBJ whole genome shotgun (WGS) entry which is preliminary data.</text>
</comment>
<name>A0A9J6E1X2_RHIMP</name>
<evidence type="ECO:0000313" key="1">
    <source>
        <dbReference type="EMBL" id="KAH8028270.1"/>
    </source>
</evidence>